<feature type="region of interest" description="Disordered" evidence="1">
    <location>
        <begin position="1"/>
        <end position="25"/>
    </location>
</feature>
<sequence>MDKSTTLTASCIPAGAPRTGPPPAGRRLVVSTLPDAPNLATLPSEILWDIAVRIEKASIAGEPGIQAFACSGLAALEPAIKASRLKQQLGEATADDLPELVADIGSIVMHSNLPAWEFQGNCWRALWLVAGQLHGRGSLSAPQASALLLAVVEEMTPPGPSASGSSAPEGWPLAPWLAHRERQLVAALDLACSITAQALPTPTVCALLLAALTGQASPSPELVCHATALLGTQRHPPADQEEARSIDRRRLHAFEACFPTALRQGARLYLQLQRDSQRIQRHDVHYQLPSLPQQRIWLRVIMETPVGFRGLLLELAQRLCLLEDLAPDSLAVLVDSLRQAPTHQIGKGLAYLATRRLHPESIDTLCELALRSRSALNVARVIHKLGEQAANRRPLHPVVARLLRMSPAGSGDYMQVRVLLIDAVLRRPADFPPGLIASIKEEACSCLPRGGAMVLTRAAMPSRDDRGEIDLAAMHPVLELMDRDGLPLQDAYSCLQRMLALLEHGLVDAFLEQVPPRLKRLAPTQGQPQTLLDIWGLRLGPLYQQRYGLTDEDVGKLAAAWIEVSRQVRQDASVH</sequence>
<accession>A0A857JAC3</accession>
<evidence type="ECO:0000256" key="1">
    <source>
        <dbReference type="SAM" id="MobiDB-lite"/>
    </source>
</evidence>
<dbReference type="EMBL" id="CP047650">
    <property type="protein sequence ID" value="QHJ00678.1"/>
    <property type="molecule type" value="Genomic_DNA"/>
</dbReference>
<name>A0A857JAC3_9BURK</name>
<dbReference type="Proteomes" id="UP000464787">
    <property type="component" value="Chromosome"/>
</dbReference>
<keyword evidence="3" id="KW-1185">Reference proteome</keyword>
<dbReference type="KEGG" id="xyk:GT347_23440"/>
<organism evidence="2 3">
    <name type="scientific">Xylophilus rhododendri</name>
    <dbReference type="NCBI Taxonomy" id="2697032"/>
    <lineage>
        <taxon>Bacteria</taxon>
        <taxon>Pseudomonadati</taxon>
        <taxon>Pseudomonadota</taxon>
        <taxon>Betaproteobacteria</taxon>
        <taxon>Burkholderiales</taxon>
        <taxon>Xylophilus</taxon>
    </lineage>
</organism>
<evidence type="ECO:0000313" key="2">
    <source>
        <dbReference type="EMBL" id="QHJ00678.1"/>
    </source>
</evidence>
<proteinExistence type="predicted"/>
<reference evidence="2 3" key="1">
    <citation type="submission" date="2020-01" db="EMBL/GenBank/DDBJ databases">
        <title>Genome sequencing of strain KACC 21265.</title>
        <authorList>
            <person name="Heo J."/>
            <person name="Kim S.-J."/>
            <person name="Kim J.-S."/>
            <person name="Hong S.-B."/>
            <person name="Kwon S.-W."/>
        </authorList>
    </citation>
    <scope>NUCLEOTIDE SEQUENCE [LARGE SCALE GENOMIC DNA]</scope>
    <source>
        <strain evidence="2 3">KACC 21265</strain>
    </source>
</reference>
<evidence type="ECO:0000313" key="3">
    <source>
        <dbReference type="Proteomes" id="UP000464787"/>
    </source>
</evidence>
<protein>
    <submittedName>
        <fullName evidence="2">Uncharacterized protein</fullName>
    </submittedName>
</protein>
<dbReference type="AlphaFoldDB" id="A0A857JAC3"/>
<dbReference type="RefSeq" id="WP_160554487.1">
    <property type="nucleotide sequence ID" value="NZ_CP047650.1"/>
</dbReference>
<gene>
    <name evidence="2" type="ORF">GT347_23440</name>
</gene>